<dbReference type="GO" id="GO:0003677">
    <property type="term" value="F:DNA binding"/>
    <property type="evidence" value="ECO:0007669"/>
    <property type="project" value="InterPro"/>
</dbReference>
<keyword evidence="3" id="KW-0255">Endonuclease</keyword>
<dbReference type="PANTHER" id="PTHR30015">
    <property type="entry name" value="MRR RESTRICTION SYSTEM PROTEIN"/>
    <property type="match status" value="1"/>
</dbReference>
<reference evidence="3 4" key="1">
    <citation type="submission" date="2017-09" db="EMBL/GenBank/DDBJ databases">
        <title>Large-scale bioinformatics analysis of Bacillus genomes uncovers conserved roles of natural products in bacterial physiology.</title>
        <authorList>
            <consortium name="Agbiome Team Llc"/>
            <person name="Bleich R.M."/>
            <person name="Grubbs K.J."/>
            <person name="Santa Maria K.C."/>
            <person name="Allen S.E."/>
            <person name="Farag S."/>
            <person name="Shank E.A."/>
            <person name="Bowers A."/>
        </authorList>
    </citation>
    <scope>NUCLEOTIDE SEQUENCE [LARGE SCALE GENOMIC DNA]</scope>
    <source>
        <strain evidence="3 4">AFS046104</strain>
    </source>
</reference>
<dbReference type="InterPro" id="IPR052906">
    <property type="entry name" value="Type_IV_Methyl-Rstrct_Enzyme"/>
</dbReference>
<keyword evidence="1" id="KW-1133">Transmembrane helix</keyword>
<sequence>MIETVVLAGFIFLIIFILKLPGYMRIKKERERAYKLKMEELRQSSIDEIDQMNGLQFEKYLGSLYQSLGYNAQVTKGSGDFGADLILENNDEKIIVQAKRYSNKVSIQAVQEIVAAKGFYNAENAWVVTNNYFTAPARKLADANDVLLIDRDLLIKLSAQVNQAKVSTRVERYNSN</sequence>
<dbReference type="EMBL" id="NUJQ01000002">
    <property type="protein sequence ID" value="PGQ11979.1"/>
    <property type="molecule type" value="Genomic_DNA"/>
</dbReference>
<evidence type="ECO:0000259" key="2">
    <source>
        <dbReference type="Pfam" id="PF04471"/>
    </source>
</evidence>
<dbReference type="SUPFAM" id="SSF52980">
    <property type="entry name" value="Restriction endonuclease-like"/>
    <property type="match status" value="1"/>
</dbReference>
<evidence type="ECO:0000313" key="3">
    <source>
        <dbReference type="EMBL" id="PGQ11979.1"/>
    </source>
</evidence>
<dbReference type="Pfam" id="PF04471">
    <property type="entry name" value="Mrr_cat"/>
    <property type="match status" value="1"/>
</dbReference>
<feature type="domain" description="Restriction endonuclease type IV Mrr" evidence="2">
    <location>
        <begin position="49"/>
        <end position="157"/>
    </location>
</feature>
<dbReference type="InterPro" id="IPR007560">
    <property type="entry name" value="Restrct_endonuc_IV_Mrr"/>
</dbReference>
<keyword evidence="1" id="KW-0812">Transmembrane</keyword>
<protein>
    <submittedName>
        <fullName evidence="3">Endonuclease</fullName>
    </submittedName>
</protein>
<dbReference type="GO" id="GO:0009307">
    <property type="term" value="P:DNA restriction-modification system"/>
    <property type="evidence" value="ECO:0007669"/>
    <property type="project" value="InterPro"/>
</dbReference>
<evidence type="ECO:0000256" key="1">
    <source>
        <dbReference type="SAM" id="Phobius"/>
    </source>
</evidence>
<feature type="transmembrane region" description="Helical" evidence="1">
    <location>
        <begin position="6"/>
        <end position="26"/>
    </location>
</feature>
<dbReference type="InterPro" id="IPR011335">
    <property type="entry name" value="Restrct_endonuc-II-like"/>
</dbReference>
<gene>
    <name evidence="3" type="ORF">COA08_01390</name>
</gene>
<dbReference type="Gene3D" id="3.40.1350.10">
    <property type="match status" value="1"/>
</dbReference>
<dbReference type="Proteomes" id="UP000221438">
    <property type="component" value="Unassembled WGS sequence"/>
</dbReference>
<keyword evidence="3" id="KW-0378">Hydrolase</keyword>
<name>A0A2C0EZD1_BACCE</name>
<dbReference type="AlphaFoldDB" id="A0A2C0EZD1"/>
<dbReference type="RefSeq" id="WP_098774652.1">
    <property type="nucleotide sequence ID" value="NZ_NUJQ01000002.1"/>
</dbReference>
<evidence type="ECO:0000313" key="4">
    <source>
        <dbReference type="Proteomes" id="UP000221438"/>
    </source>
</evidence>
<dbReference type="PANTHER" id="PTHR30015:SF6">
    <property type="entry name" value="SLL1429 PROTEIN"/>
    <property type="match status" value="1"/>
</dbReference>
<proteinExistence type="predicted"/>
<keyword evidence="1" id="KW-0472">Membrane</keyword>
<dbReference type="GO" id="GO:0015666">
    <property type="term" value="F:restriction endodeoxyribonuclease activity"/>
    <property type="evidence" value="ECO:0007669"/>
    <property type="project" value="TreeGrafter"/>
</dbReference>
<keyword evidence="3" id="KW-0540">Nuclease</keyword>
<accession>A0A2C0EZD1</accession>
<dbReference type="InterPro" id="IPR011856">
    <property type="entry name" value="tRNA_endonuc-like_dom_sf"/>
</dbReference>
<organism evidence="3 4">
    <name type="scientific">Bacillus cereus</name>
    <dbReference type="NCBI Taxonomy" id="1396"/>
    <lineage>
        <taxon>Bacteria</taxon>
        <taxon>Bacillati</taxon>
        <taxon>Bacillota</taxon>
        <taxon>Bacilli</taxon>
        <taxon>Bacillales</taxon>
        <taxon>Bacillaceae</taxon>
        <taxon>Bacillus</taxon>
        <taxon>Bacillus cereus group</taxon>
    </lineage>
</organism>
<comment type="caution">
    <text evidence="3">The sequence shown here is derived from an EMBL/GenBank/DDBJ whole genome shotgun (WGS) entry which is preliminary data.</text>
</comment>